<comment type="catalytic activity">
    <reaction evidence="8">
        <text>prephenate + H(+) = 3-phenylpyruvate + CO2 + H2O</text>
        <dbReference type="Rhea" id="RHEA:21648"/>
        <dbReference type="ChEBI" id="CHEBI:15377"/>
        <dbReference type="ChEBI" id="CHEBI:15378"/>
        <dbReference type="ChEBI" id="CHEBI:16526"/>
        <dbReference type="ChEBI" id="CHEBI:18005"/>
        <dbReference type="ChEBI" id="CHEBI:29934"/>
        <dbReference type="EC" id="4.2.1.51"/>
    </reaction>
</comment>
<feature type="domain" description="Prephenate dehydratase" evidence="9">
    <location>
        <begin position="2"/>
        <end position="172"/>
    </location>
</feature>
<reference evidence="10 11" key="1">
    <citation type="submission" date="2024-10" db="EMBL/GenBank/DDBJ databases">
        <title>The Natural Products Discovery Center: Release of the First 8490 Sequenced Strains for Exploring Actinobacteria Biosynthetic Diversity.</title>
        <authorList>
            <person name="Kalkreuter E."/>
            <person name="Kautsar S.A."/>
            <person name="Yang D."/>
            <person name="Bader C.D."/>
            <person name="Teijaro C.N."/>
            <person name="Fluegel L."/>
            <person name="Davis C.M."/>
            <person name="Simpson J.R."/>
            <person name="Lauterbach L."/>
            <person name="Steele A.D."/>
            <person name="Gui C."/>
            <person name="Meng S."/>
            <person name="Li G."/>
            <person name="Viehrig K."/>
            <person name="Ye F."/>
            <person name="Su P."/>
            <person name="Kiefer A.F."/>
            <person name="Nichols A."/>
            <person name="Cepeda A.J."/>
            <person name="Yan W."/>
            <person name="Fan B."/>
            <person name="Jiang Y."/>
            <person name="Adhikari A."/>
            <person name="Zheng C.-J."/>
            <person name="Schuster L."/>
            <person name="Cowan T.M."/>
            <person name="Smanski M.J."/>
            <person name="Chevrette M.G."/>
            <person name="De Carvalho L.P.S."/>
            <person name="Shen B."/>
        </authorList>
    </citation>
    <scope>NUCLEOTIDE SEQUENCE [LARGE SCALE GENOMIC DNA]</scope>
    <source>
        <strain evidence="10 11">NPDC019481</strain>
    </source>
</reference>
<evidence type="ECO:0000256" key="1">
    <source>
        <dbReference type="ARBA" id="ARBA00004741"/>
    </source>
</evidence>
<dbReference type="PANTHER" id="PTHR21022">
    <property type="entry name" value="PREPHENATE DEHYDRATASE P PROTEIN"/>
    <property type="match status" value="1"/>
</dbReference>
<dbReference type="SUPFAM" id="SSF55021">
    <property type="entry name" value="ACT-like"/>
    <property type="match status" value="1"/>
</dbReference>
<dbReference type="InterPro" id="IPR008242">
    <property type="entry name" value="Chor_mutase/pphenate_deHydtase"/>
</dbReference>
<keyword evidence="6" id="KW-0584">Phenylalanine biosynthesis</keyword>
<dbReference type="Proteomes" id="UP001611580">
    <property type="component" value="Unassembled WGS sequence"/>
</dbReference>
<dbReference type="EC" id="4.2.1.51" evidence="2"/>
<dbReference type="InterPro" id="IPR002912">
    <property type="entry name" value="ACT_dom"/>
</dbReference>
<dbReference type="InterPro" id="IPR001086">
    <property type="entry name" value="Preph_deHydtase"/>
</dbReference>
<dbReference type="PANTHER" id="PTHR21022:SF19">
    <property type="entry name" value="PREPHENATE DEHYDRATASE-RELATED"/>
    <property type="match status" value="1"/>
</dbReference>
<evidence type="ECO:0000313" key="11">
    <source>
        <dbReference type="Proteomes" id="UP001611580"/>
    </source>
</evidence>
<evidence type="ECO:0000256" key="7">
    <source>
        <dbReference type="ARBA" id="ARBA00023239"/>
    </source>
</evidence>
<comment type="caution">
    <text evidence="10">The sequence shown here is derived from an EMBL/GenBank/DDBJ whole genome shotgun (WGS) entry which is preliminary data.</text>
</comment>
<keyword evidence="11" id="KW-1185">Reference proteome</keyword>
<accession>A0ABW7XGF5</accession>
<dbReference type="InterPro" id="IPR045865">
    <property type="entry name" value="ACT-like_dom_sf"/>
</dbReference>
<dbReference type="Gene3D" id="3.30.70.260">
    <property type="match status" value="1"/>
</dbReference>
<evidence type="ECO:0000256" key="8">
    <source>
        <dbReference type="ARBA" id="ARBA00047848"/>
    </source>
</evidence>
<sequence>MAIGYLGPEGTFTHAAARELCPGTELVALATQAQAIAQVEDGTIDGAVVPVDNTVNGVVLPTWDSLLLTTESRIVADVLVPVTFNAYALDADVAPEVVASHPHALAQCARYVGSLGVPSRVTSSTAEACASLAPGEVAIAAPVCAELYPVATIATEVEDGAGAITQFGLVTRDDVRPTTERWTTVFAALPERNAPGSLAALLGPLSALGCNLENIVARPVRDSVDYVFLLFVADLDADREAAALESLGARCSGLSVLGRLAATKPSGPDGASGVPVRLASVGS</sequence>
<name>A0ABW7XGF5_9MICO</name>
<keyword evidence="4" id="KW-0028">Amino-acid biosynthesis</keyword>
<evidence type="ECO:0000256" key="2">
    <source>
        <dbReference type="ARBA" id="ARBA00013147"/>
    </source>
</evidence>
<dbReference type="Gene3D" id="3.40.190.10">
    <property type="entry name" value="Periplasmic binding protein-like II"/>
    <property type="match status" value="2"/>
</dbReference>
<evidence type="ECO:0000256" key="5">
    <source>
        <dbReference type="ARBA" id="ARBA00023141"/>
    </source>
</evidence>
<evidence type="ECO:0000256" key="6">
    <source>
        <dbReference type="ARBA" id="ARBA00023222"/>
    </source>
</evidence>
<evidence type="ECO:0000313" key="10">
    <source>
        <dbReference type="EMBL" id="MFI2486598.1"/>
    </source>
</evidence>
<evidence type="ECO:0000256" key="3">
    <source>
        <dbReference type="ARBA" id="ARBA00021872"/>
    </source>
</evidence>
<dbReference type="Pfam" id="PF01842">
    <property type="entry name" value="ACT"/>
    <property type="match status" value="1"/>
</dbReference>
<organism evidence="10 11">
    <name type="scientific">Promicromonospora kroppenstedtii</name>
    <dbReference type="NCBI Taxonomy" id="440482"/>
    <lineage>
        <taxon>Bacteria</taxon>
        <taxon>Bacillati</taxon>
        <taxon>Actinomycetota</taxon>
        <taxon>Actinomycetes</taxon>
        <taxon>Micrococcales</taxon>
        <taxon>Promicromonosporaceae</taxon>
        <taxon>Promicromonospora</taxon>
    </lineage>
</organism>
<dbReference type="PIRSF" id="PIRSF001500">
    <property type="entry name" value="Chor_mut_pdt_Ppr"/>
    <property type="match status" value="1"/>
</dbReference>
<dbReference type="RefSeq" id="WP_397402641.1">
    <property type="nucleotide sequence ID" value="NZ_JBIRYI010000003.1"/>
</dbReference>
<dbReference type="SUPFAM" id="SSF53850">
    <property type="entry name" value="Periplasmic binding protein-like II"/>
    <property type="match status" value="1"/>
</dbReference>
<dbReference type="Pfam" id="PF00800">
    <property type="entry name" value="PDT"/>
    <property type="match status" value="1"/>
</dbReference>
<evidence type="ECO:0000256" key="4">
    <source>
        <dbReference type="ARBA" id="ARBA00022605"/>
    </source>
</evidence>
<protein>
    <recommendedName>
        <fullName evidence="3">Prephenate dehydratase</fullName>
        <ecNumber evidence="2">4.2.1.51</ecNumber>
    </recommendedName>
</protein>
<gene>
    <name evidence="10" type="ORF">ACH47X_06780</name>
</gene>
<proteinExistence type="predicted"/>
<dbReference type="PROSITE" id="PS51171">
    <property type="entry name" value="PREPHENATE_DEHYDR_3"/>
    <property type="match status" value="1"/>
</dbReference>
<keyword evidence="5" id="KW-0057">Aromatic amino acid biosynthesis</keyword>
<evidence type="ECO:0000259" key="9">
    <source>
        <dbReference type="PROSITE" id="PS51171"/>
    </source>
</evidence>
<dbReference type="EMBL" id="JBIRYI010000003">
    <property type="protein sequence ID" value="MFI2486598.1"/>
    <property type="molecule type" value="Genomic_DNA"/>
</dbReference>
<comment type="pathway">
    <text evidence="1">Amino-acid biosynthesis; L-phenylalanine biosynthesis; phenylpyruvate from prephenate: step 1/1.</text>
</comment>
<keyword evidence="7" id="KW-0456">Lyase</keyword>